<accession>A0ACC0C553</accession>
<organism evidence="1 2">
    <name type="scientific">Catharanthus roseus</name>
    <name type="common">Madagascar periwinkle</name>
    <name type="synonym">Vinca rosea</name>
    <dbReference type="NCBI Taxonomy" id="4058"/>
    <lineage>
        <taxon>Eukaryota</taxon>
        <taxon>Viridiplantae</taxon>
        <taxon>Streptophyta</taxon>
        <taxon>Embryophyta</taxon>
        <taxon>Tracheophyta</taxon>
        <taxon>Spermatophyta</taxon>
        <taxon>Magnoliopsida</taxon>
        <taxon>eudicotyledons</taxon>
        <taxon>Gunneridae</taxon>
        <taxon>Pentapetalae</taxon>
        <taxon>asterids</taxon>
        <taxon>lamiids</taxon>
        <taxon>Gentianales</taxon>
        <taxon>Apocynaceae</taxon>
        <taxon>Rauvolfioideae</taxon>
        <taxon>Vinceae</taxon>
        <taxon>Catharanthinae</taxon>
        <taxon>Catharanthus</taxon>
    </lineage>
</organism>
<protein>
    <submittedName>
        <fullName evidence="1">Uncharacterized protein</fullName>
    </submittedName>
</protein>
<dbReference type="Proteomes" id="UP001060085">
    <property type="component" value="Linkage Group LG01"/>
</dbReference>
<keyword evidence="2" id="KW-1185">Reference proteome</keyword>
<proteinExistence type="predicted"/>
<reference evidence="2" key="1">
    <citation type="journal article" date="2023" name="Nat. Plants">
        <title>Single-cell RNA sequencing provides a high-resolution roadmap for understanding the multicellular compartmentation of specialized metabolism.</title>
        <authorList>
            <person name="Sun S."/>
            <person name="Shen X."/>
            <person name="Li Y."/>
            <person name="Li Y."/>
            <person name="Wang S."/>
            <person name="Li R."/>
            <person name="Zhang H."/>
            <person name="Shen G."/>
            <person name="Guo B."/>
            <person name="Wei J."/>
            <person name="Xu J."/>
            <person name="St-Pierre B."/>
            <person name="Chen S."/>
            <person name="Sun C."/>
        </authorList>
    </citation>
    <scope>NUCLEOTIDE SEQUENCE [LARGE SCALE GENOMIC DNA]</scope>
</reference>
<dbReference type="EMBL" id="CM044701">
    <property type="protein sequence ID" value="KAI5680046.1"/>
    <property type="molecule type" value="Genomic_DNA"/>
</dbReference>
<sequence length="356" mass="39333">MLLRSSSTPVLGSLLSSISESPNNSHHLPEVPNAKGSPYVNQNYSKFSYSKHAGSPNLTKSLYNSSPGSPADLPRSGFRRAQSEGNLESLGSATAASDNSDEFNFSNPPKICARRRHSSTLESIPSFSFYNLKKLCSEDEHSDEEEDDLKSQKFIMENTNLLHDSFNSLDSFGFKTKDDVNSGLEQEMYLARGLGVSEGNFVCNGSGGGEGGYGCIPVAYDGDDNGLGLEEHYKRLIEENPNNPLYLRNYAQFLHQTKGDLRSADEYYSRAILADPKDGEVLSKYANLVWEFYHDKHRANNYFERAVQASAQDSHVHAAYASFLWETEDEEDDQPDPSNVAPSSSAPPLIQQEIAA</sequence>
<comment type="caution">
    <text evidence="1">The sequence shown here is derived from an EMBL/GenBank/DDBJ whole genome shotgun (WGS) entry which is preliminary data.</text>
</comment>
<name>A0ACC0C553_CATRO</name>
<evidence type="ECO:0000313" key="1">
    <source>
        <dbReference type="EMBL" id="KAI5680046.1"/>
    </source>
</evidence>
<evidence type="ECO:0000313" key="2">
    <source>
        <dbReference type="Proteomes" id="UP001060085"/>
    </source>
</evidence>
<gene>
    <name evidence="1" type="ORF">M9H77_01273</name>
</gene>